<keyword evidence="7" id="KW-1185">Reference proteome</keyword>
<dbReference type="InterPro" id="IPR045063">
    <property type="entry name" value="Dynamin_N"/>
</dbReference>
<dbReference type="Gene3D" id="1.20.120.1240">
    <property type="entry name" value="Dynamin, middle domain"/>
    <property type="match status" value="1"/>
</dbReference>
<dbReference type="GO" id="GO:0016020">
    <property type="term" value="C:membrane"/>
    <property type="evidence" value="ECO:0007669"/>
    <property type="project" value="TreeGrafter"/>
</dbReference>
<dbReference type="OrthoDB" id="5061070at2759"/>
<evidence type="ECO:0000313" key="7">
    <source>
        <dbReference type="Proteomes" id="UP000789595"/>
    </source>
</evidence>
<dbReference type="PANTHER" id="PTHR11566">
    <property type="entry name" value="DYNAMIN"/>
    <property type="match status" value="1"/>
</dbReference>
<keyword evidence="2" id="KW-0342">GTP-binding</keyword>
<evidence type="ECO:0000259" key="4">
    <source>
        <dbReference type="PROSITE" id="PS51388"/>
    </source>
</evidence>
<organism evidence="6 7">
    <name type="scientific">Pelagomonas calceolata</name>
    <dbReference type="NCBI Taxonomy" id="35677"/>
    <lineage>
        <taxon>Eukaryota</taxon>
        <taxon>Sar</taxon>
        <taxon>Stramenopiles</taxon>
        <taxon>Ochrophyta</taxon>
        <taxon>Pelagophyceae</taxon>
        <taxon>Pelagomonadales</taxon>
        <taxon>Pelagomonadaceae</taxon>
        <taxon>Pelagomonas</taxon>
    </lineage>
</organism>
<dbReference type="InterPro" id="IPR022812">
    <property type="entry name" value="Dynamin"/>
</dbReference>
<dbReference type="Pfam" id="PF01031">
    <property type="entry name" value="Dynamin_M"/>
    <property type="match status" value="1"/>
</dbReference>
<keyword evidence="1" id="KW-0547">Nucleotide-binding</keyword>
<dbReference type="InterPro" id="IPR001401">
    <property type="entry name" value="Dynamin_GTPase"/>
</dbReference>
<dbReference type="GO" id="GO:0016559">
    <property type="term" value="P:peroxisome fission"/>
    <property type="evidence" value="ECO:0007669"/>
    <property type="project" value="TreeGrafter"/>
</dbReference>
<dbReference type="PROSITE" id="PS51718">
    <property type="entry name" value="G_DYNAMIN_2"/>
    <property type="match status" value="1"/>
</dbReference>
<feature type="compositionally biased region" description="Low complexity" evidence="3">
    <location>
        <begin position="755"/>
        <end position="767"/>
    </location>
</feature>
<reference evidence="6" key="1">
    <citation type="submission" date="2021-11" db="EMBL/GenBank/DDBJ databases">
        <authorList>
            <consortium name="Genoscope - CEA"/>
            <person name="William W."/>
        </authorList>
    </citation>
    <scope>NUCLEOTIDE SEQUENCE</scope>
</reference>
<dbReference type="SUPFAM" id="SSF52540">
    <property type="entry name" value="P-loop containing nucleoside triphosphate hydrolases"/>
    <property type="match status" value="1"/>
</dbReference>
<dbReference type="GO" id="GO:0005874">
    <property type="term" value="C:microtubule"/>
    <property type="evidence" value="ECO:0007669"/>
    <property type="project" value="TreeGrafter"/>
</dbReference>
<feature type="compositionally biased region" description="Low complexity" evidence="3">
    <location>
        <begin position="560"/>
        <end position="569"/>
    </location>
</feature>
<name>A0A8J2X3H9_9STRA</name>
<evidence type="ECO:0000313" key="6">
    <source>
        <dbReference type="EMBL" id="CAH0372956.1"/>
    </source>
</evidence>
<dbReference type="EMBL" id="CAKKNE010000004">
    <property type="protein sequence ID" value="CAH0372956.1"/>
    <property type="molecule type" value="Genomic_DNA"/>
</dbReference>
<dbReference type="AlphaFoldDB" id="A0A8J2X3H9"/>
<dbReference type="Gene3D" id="3.40.50.300">
    <property type="entry name" value="P-loop containing nucleotide triphosphate hydrolases"/>
    <property type="match status" value="1"/>
</dbReference>
<dbReference type="SMART" id="SM00053">
    <property type="entry name" value="DYNc"/>
    <property type="match status" value="1"/>
</dbReference>
<dbReference type="PANTHER" id="PTHR11566:SF21">
    <property type="entry name" value="DYNAMIN RELATED PROTEIN 1, ISOFORM A"/>
    <property type="match status" value="1"/>
</dbReference>
<sequence>MMSSMDASALSRQNQKDVRPMLDLVDEMRRLGVEKEVPLPQIAVMGDQSCGKSSVLEALSGVPFPRGTGLVTRCPCQLTMKRSSDDRWRGSVKVLRQTGQELAGDMNVSKEVTSPSALTEAIEVCTTHLTRESGTFSSDSIVVEVRAPHVPDLTIIDLPGIVRTATAGQDMSVVTQVNSTIEKYLAQERTIILAIVPANQDVATVDILERALRVDPTGARTIGVLTKPDLVGDGGEDEVVAVLKNERKPLKLGYVMVKNRSARELKQGVMTTPREQERAERDFFRNHPVWRTMDPKLLGVANLTTKLTALLTKRIVTHLPELKYELQEHFNAAEKNLIRLGAQPPSEEGEKAREILRRFGDYSSTLMASARGDYRNERLARADEDSSQLRLRAVADRVFRDLEAEISSLKPDFEARDFTNKLHQELAALRGRELPGLLNSYFFYGFMARHVEMWRPVIEDARAELYDAARDAGIALADDAFPTYPAMAACVRQAVGDYLYQSGDALIPKIDDVFKHEADPFISKNELGDAILKVRFDRFDAALQAVLDQCGDHPPEGPESEAPAPASSSWGLGASTGGDGAVEPPPEEEAPPPPEEPSQDEGPPQHPLREMVLGKLGRWYMANHGVTSMSMVEDMRTVLIAYWGVAAKRITENVCMLFENHLLAALGQDIEKALLDIANEEGAAHRLLVQDPAIDREREETRQKKSRVAAALNALQRVAPDVVAVPPPGAKRGSFAAAAPPAVDGGSGVPRAPREAAPAPETPPLETFTFTSNGDNGGFIYWLGTSGQREKFVNPMDRGRVRVTSSGLAKGAEDLLVARKRQPCWTKNEPNAWICLDLGRNRRLSPTHYTLCSGASEAGFDLLSWAFEGYDAARDEWVDLHTEPPPPLTSPWGVQTIKVDARGRRWRYLRVRVAGPNLKNTYELPVCAWEFYGALYQAN</sequence>
<comment type="caution">
    <text evidence="6">The sequence shown here is derived from an EMBL/GenBank/DDBJ whole genome shotgun (WGS) entry which is preliminary data.</text>
</comment>
<feature type="domain" description="Dynamin-type G" evidence="5">
    <location>
        <begin position="36"/>
        <end position="320"/>
    </location>
</feature>
<dbReference type="GO" id="GO:0003924">
    <property type="term" value="F:GTPase activity"/>
    <property type="evidence" value="ECO:0007669"/>
    <property type="project" value="InterPro"/>
</dbReference>
<feature type="domain" description="GED" evidence="4">
    <location>
        <begin position="632"/>
        <end position="723"/>
    </location>
</feature>
<protein>
    <recommendedName>
        <fullName evidence="8">Dynamin-type G domain-containing protein</fullName>
    </recommendedName>
</protein>
<dbReference type="InterPro" id="IPR030381">
    <property type="entry name" value="G_DYNAMIN_dom"/>
</dbReference>
<dbReference type="PRINTS" id="PR00195">
    <property type="entry name" value="DYNAMIN"/>
</dbReference>
<feature type="region of interest" description="Disordered" evidence="3">
    <location>
        <begin position="549"/>
        <end position="608"/>
    </location>
</feature>
<dbReference type="PROSITE" id="PS51388">
    <property type="entry name" value="GED"/>
    <property type="match status" value="1"/>
</dbReference>
<dbReference type="InterPro" id="IPR020850">
    <property type="entry name" value="GED_dom"/>
</dbReference>
<dbReference type="Pfam" id="PF00350">
    <property type="entry name" value="Dynamin_N"/>
    <property type="match status" value="1"/>
</dbReference>
<evidence type="ECO:0000256" key="1">
    <source>
        <dbReference type="ARBA" id="ARBA00022741"/>
    </source>
</evidence>
<evidence type="ECO:0000256" key="3">
    <source>
        <dbReference type="SAM" id="MobiDB-lite"/>
    </source>
</evidence>
<dbReference type="Pfam" id="PF02212">
    <property type="entry name" value="GED"/>
    <property type="match status" value="1"/>
</dbReference>
<dbReference type="CDD" id="cd08771">
    <property type="entry name" value="DLP_1"/>
    <property type="match status" value="1"/>
</dbReference>
<dbReference type="InterPro" id="IPR027417">
    <property type="entry name" value="P-loop_NTPase"/>
</dbReference>
<feature type="region of interest" description="Disordered" evidence="3">
    <location>
        <begin position="733"/>
        <end position="767"/>
    </location>
</feature>
<dbReference type="GO" id="GO:0006897">
    <property type="term" value="P:endocytosis"/>
    <property type="evidence" value="ECO:0007669"/>
    <property type="project" value="TreeGrafter"/>
</dbReference>
<evidence type="ECO:0000259" key="5">
    <source>
        <dbReference type="PROSITE" id="PS51718"/>
    </source>
</evidence>
<gene>
    <name evidence="6" type="ORF">PECAL_4P01180</name>
</gene>
<dbReference type="GO" id="GO:0008017">
    <property type="term" value="F:microtubule binding"/>
    <property type="evidence" value="ECO:0007669"/>
    <property type="project" value="TreeGrafter"/>
</dbReference>
<dbReference type="GO" id="GO:0048312">
    <property type="term" value="P:intracellular distribution of mitochondria"/>
    <property type="evidence" value="ECO:0007669"/>
    <property type="project" value="TreeGrafter"/>
</dbReference>
<dbReference type="GO" id="GO:0005739">
    <property type="term" value="C:mitochondrion"/>
    <property type="evidence" value="ECO:0007669"/>
    <property type="project" value="TreeGrafter"/>
</dbReference>
<dbReference type="InterPro" id="IPR003130">
    <property type="entry name" value="GED"/>
</dbReference>
<proteinExistence type="predicted"/>
<accession>A0A8J2X3H9</accession>
<evidence type="ECO:0000256" key="2">
    <source>
        <dbReference type="ARBA" id="ARBA00023134"/>
    </source>
</evidence>
<evidence type="ECO:0008006" key="8">
    <source>
        <dbReference type="Google" id="ProtNLM"/>
    </source>
</evidence>
<dbReference type="Proteomes" id="UP000789595">
    <property type="component" value="Unassembled WGS sequence"/>
</dbReference>
<dbReference type="InterPro" id="IPR000375">
    <property type="entry name" value="Dynamin_stalk"/>
</dbReference>
<dbReference type="GO" id="GO:0000266">
    <property type="term" value="P:mitochondrial fission"/>
    <property type="evidence" value="ECO:0007669"/>
    <property type="project" value="TreeGrafter"/>
</dbReference>
<dbReference type="GO" id="GO:0005525">
    <property type="term" value="F:GTP binding"/>
    <property type="evidence" value="ECO:0007669"/>
    <property type="project" value="InterPro"/>
</dbReference>